<dbReference type="Gene3D" id="3.10.180.10">
    <property type="entry name" value="2,3-Dihydroxybiphenyl 1,2-Dioxygenase, domain 1"/>
    <property type="match status" value="1"/>
</dbReference>
<dbReference type="InterPro" id="IPR004360">
    <property type="entry name" value="Glyas_Fos-R_dOase_dom"/>
</dbReference>
<evidence type="ECO:0000313" key="2">
    <source>
        <dbReference type="EMBL" id="OYO09672.1"/>
    </source>
</evidence>
<evidence type="ECO:0000259" key="1">
    <source>
        <dbReference type="PROSITE" id="PS51819"/>
    </source>
</evidence>
<organism evidence="2 3">
    <name type="scientific">Enemella evansiae</name>
    <dbReference type="NCBI Taxonomy" id="2016499"/>
    <lineage>
        <taxon>Bacteria</taxon>
        <taxon>Bacillati</taxon>
        <taxon>Actinomycetota</taxon>
        <taxon>Actinomycetes</taxon>
        <taxon>Propionibacteriales</taxon>
        <taxon>Propionibacteriaceae</taxon>
        <taxon>Enemella</taxon>
    </lineage>
</organism>
<dbReference type="SUPFAM" id="SSF54593">
    <property type="entry name" value="Glyoxalase/Bleomycin resistance protein/Dihydroxybiphenyl dioxygenase"/>
    <property type="match status" value="1"/>
</dbReference>
<protein>
    <submittedName>
        <fullName evidence="2">Glyoxalase</fullName>
    </submittedName>
</protein>
<dbReference type="AlphaFoldDB" id="A0A255G2F8"/>
<reference evidence="2 3" key="1">
    <citation type="submission" date="2017-07" db="EMBL/GenBank/DDBJ databases">
        <title>Draft whole genome sequences of clinical Proprionibacteriaceae strains.</title>
        <authorList>
            <person name="Bernier A.-M."/>
            <person name="Bernard K."/>
            <person name="Domingo M.-C."/>
        </authorList>
    </citation>
    <scope>NUCLEOTIDE SEQUENCE [LARGE SCALE GENOMIC DNA]</scope>
    <source>
        <strain evidence="2 3">NML 030167</strain>
    </source>
</reference>
<dbReference type="InterPro" id="IPR029068">
    <property type="entry name" value="Glyas_Bleomycin-R_OHBP_Dase"/>
</dbReference>
<dbReference type="PROSITE" id="PS51819">
    <property type="entry name" value="VOC"/>
    <property type="match status" value="1"/>
</dbReference>
<dbReference type="RefSeq" id="WP_094406677.1">
    <property type="nucleotide sequence ID" value="NZ_NMVO01000017.1"/>
</dbReference>
<proteinExistence type="predicted"/>
<gene>
    <name evidence="2" type="ORF">CGZ94_18650</name>
</gene>
<keyword evidence="3" id="KW-1185">Reference proteome</keyword>
<dbReference type="EMBL" id="NMVO01000017">
    <property type="protein sequence ID" value="OYO09672.1"/>
    <property type="molecule type" value="Genomic_DNA"/>
</dbReference>
<name>A0A255G2F8_9ACTN</name>
<dbReference type="Pfam" id="PF00903">
    <property type="entry name" value="Glyoxalase"/>
    <property type="match status" value="1"/>
</dbReference>
<comment type="caution">
    <text evidence="2">The sequence shown here is derived from an EMBL/GenBank/DDBJ whole genome shotgun (WGS) entry which is preliminary data.</text>
</comment>
<evidence type="ECO:0000313" key="3">
    <source>
        <dbReference type="Proteomes" id="UP000215896"/>
    </source>
</evidence>
<dbReference type="OrthoDB" id="9798201at2"/>
<dbReference type="Proteomes" id="UP000215896">
    <property type="component" value="Unassembled WGS sequence"/>
</dbReference>
<sequence>MQITTTAISLNVPDVEASATWAIEHLGFTAAMAADGFTSLAHPDAAINLIFLRTGLSTFKPASVAGTADGMLVVFTVDDIDTEYTRLRAEGVEVVTPIETEPWGERYFQMADPNGVIFQLVQWVEPTDPRYAG</sequence>
<accession>A0A255G2F8</accession>
<dbReference type="InterPro" id="IPR037523">
    <property type="entry name" value="VOC_core"/>
</dbReference>
<feature type="domain" description="VOC" evidence="1">
    <location>
        <begin position="2"/>
        <end position="123"/>
    </location>
</feature>